<evidence type="ECO:0000313" key="1">
    <source>
        <dbReference type="EMBL" id="KKM76756.1"/>
    </source>
</evidence>
<organism evidence="1">
    <name type="scientific">marine sediment metagenome</name>
    <dbReference type="NCBI Taxonomy" id="412755"/>
    <lineage>
        <taxon>unclassified sequences</taxon>
        <taxon>metagenomes</taxon>
        <taxon>ecological metagenomes</taxon>
    </lineage>
</organism>
<dbReference type="AlphaFoldDB" id="A0A0F9KPP5"/>
<dbReference type="EMBL" id="LAZR01008753">
    <property type="protein sequence ID" value="KKM76756.1"/>
    <property type="molecule type" value="Genomic_DNA"/>
</dbReference>
<name>A0A0F9KPP5_9ZZZZ</name>
<protein>
    <submittedName>
        <fullName evidence="1">Uncharacterized protein</fullName>
    </submittedName>
</protein>
<sequence length="74" mass="8479">MEIKCNKCGHIGEEQEFPTGRDFFQNSYIAGCPKCDNSQNPGDASMRMFHNQSPFEYIRNVDKNNVFNRANEAS</sequence>
<accession>A0A0F9KPP5</accession>
<proteinExistence type="predicted"/>
<comment type="caution">
    <text evidence="1">The sequence shown here is derived from an EMBL/GenBank/DDBJ whole genome shotgun (WGS) entry which is preliminary data.</text>
</comment>
<reference evidence="1" key="1">
    <citation type="journal article" date="2015" name="Nature">
        <title>Complex archaea that bridge the gap between prokaryotes and eukaryotes.</title>
        <authorList>
            <person name="Spang A."/>
            <person name="Saw J.H."/>
            <person name="Jorgensen S.L."/>
            <person name="Zaremba-Niedzwiedzka K."/>
            <person name="Martijn J."/>
            <person name="Lind A.E."/>
            <person name="van Eijk R."/>
            <person name="Schleper C."/>
            <person name="Guy L."/>
            <person name="Ettema T.J."/>
        </authorList>
    </citation>
    <scope>NUCLEOTIDE SEQUENCE</scope>
</reference>
<gene>
    <name evidence="1" type="ORF">LCGC14_1376890</name>
</gene>